<evidence type="ECO:0008006" key="7">
    <source>
        <dbReference type="Google" id="ProtNLM"/>
    </source>
</evidence>
<comment type="caution">
    <text evidence="5">The sequence shown here is derived from an EMBL/GenBank/DDBJ whole genome shotgun (WGS) entry which is preliminary data.</text>
</comment>
<evidence type="ECO:0000259" key="3">
    <source>
        <dbReference type="Pfam" id="PF11774"/>
    </source>
</evidence>
<accession>A0A9W6C368</accession>
<dbReference type="EMBL" id="BRXU01000067">
    <property type="protein sequence ID" value="GLC62600.1"/>
    <property type="molecule type" value="Genomic_DNA"/>
</dbReference>
<dbReference type="GO" id="GO:0003677">
    <property type="term" value="F:DNA binding"/>
    <property type="evidence" value="ECO:0007669"/>
    <property type="project" value="UniProtKB-KW"/>
</dbReference>
<dbReference type="Pfam" id="PF11774">
    <property type="entry name" value="Lsr2"/>
    <property type="match status" value="1"/>
</dbReference>
<reference evidence="5 6" key="1">
    <citation type="journal article" date="2023" name="Commun. Biol.">
        <title>Reorganization of the ancestral sex-determining regions during the evolution of trioecy in Pleodorina starrii.</title>
        <authorList>
            <person name="Takahashi K."/>
            <person name="Suzuki S."/>
            <person name="Kawai-Toyooka H."/>
            <person name="Yamamoto K."/>
            <person name="Hamaji T."/>
            <person name="Ootsuki R."/>
            <person name="Yamaguchi H."/>
            <person name="Kawachi M."/>
            <person name="Higashiyama T."/>
            <person name="Nozaki H."/>
        </authorList>
    </citation>
    <scope>NUCLEOTIDE SEQUENCE [LARGE SCALE GENOMIC DNA]</scope>
    <source>
        <strain evidence="5 6">NIES-4479</strain>
    </source>
</reference>
<proteinExistence type="predicted"/>
<dbReference type="Pfam" id="PF23359">
    <property type="entry name" value="Lsr2_DNA-bd"/>
    <property type="match status" value="1"/>
</dbReference>
<dbReference type="InterPro" id="IPR042261">
    <property type="entry name" value="Lsr2-like_dimerization"/>
</dbReference>
<dbReference type="InterPro" id="IPR024412">
    <property type="entry name" value="Lsr2_dim_dom"/>
</dbReference>
<evidence type="ECO:0000259" key="4">
    <source>
        <dbReference type="Pfam" id="PF23359"/>
    </source>
</evidence>
<evidence type="ECO:0000256" key="2">
    <source>
        <dbReference type="SAM" id="MobiDB-lite"/>
    </source>
</evidence>
<dbReference type="Proteomes" id="UP001165080">
    <property type="component" value="Unassembled WGS sequence"/>
</dbReference>
<dbReference type="Gene3D" id="4.10.320.10">
    <property type="entry name" value="E3-binding domain"/>
    <property type="match status" value="1"/>
</dbReference>
<name>A0A9W6C368_9CHLO</name>
<feature type="compositionally biased region" description="Basic and acidic residues" evidence="2">
    <location>
        <begin position="71"/>
        <end position="96"/>
    </location>
</feature>
<dbReference type="AlphaFoldDB" id="A0A9W6C368"/>
<feature type="compositionally biased region" description="Polar residues" evidence="2">
    <location>
        <begin position="59"/>
        <end position="68"/>
    </location>
</feature>
<protein>
    <recommendedName>
        <fullName evidence="7">Lsr2 family protein</fullName>
    </recommendedName>
</protein>
<gene>
    <name evidence="5" type="primary">PLESTB003733</name>
    <name evidence="5" type="ORF">PLESTB_001918000</name>
</gene>
<feature type="domain" description="Lsr2 DNA-binding" evidence="4">
    <location>
        <begin position="74"/>
        <end position="106"/>
    </location>
</feature>
<feature type="region of interest" description="Disordered" evidence="2">
    <location>
        <begin position="53"/>
        <end position="109"/>
    </location>
</feature>
<dbReference type="GO" id="GO:0016746">
    <property type="term" value="F:acyltransferase activity"/>
    <property type="evidence" value="ECO:0007669"/>
    <property type="project" value="InterPro"/>
</dbReference>
<dbReference type="InterPro" id="IPR036625">
    <property type="entry name" value="E3-bd_dom_sf"/>
</dbReference>
<sequence>MAQNFEVLLEDDLDGGPAEETVTIALDGKDYEIDLSTNNAEKLRETLRPYAAAGRKTTRSGGARSTVNRAAKGDPDTAKIRAWAKENGREVSDRGRIPQSMRGTYYATH</sequence>
<dbReference type="Gene3D" id="3.30.60.230">
    <property type="entry name" value="Lsr2, dimerization domain"/>
    <property type="match status" value="1"/>
</dbReference>
<evidence type="ECO:0000313" key="6">
    <source>
        <dbReference type="Proteomes" id="UP001165080"/>
    </source>
</evidence>
<organism evidence="5 6">
    <name type="scientific">Pleodorina starrii</name>
    <dbReference type="NCBI Taxonomy" id="330485"/>
    <lineage>
        <taxon>Eukaryota</taxon>
        <taxon>Viridiplantae</taxon>
        <taxon>Chlorophyta</taxon>
        <taxon>core chlorophytes</taxon>
        <taxon>Chlorophyceae</taxon>
        <taxon>CS clade</taxon>
        <taxon>Chlamydomonadales</taxon>
        <taxon>Volvocaceae</taxon>
        <taxon>Pleodorina</taxon>
    </lineage>
</organism>
<evidence type="ECO:0000313" key="5">
    <source>
        <dbReference type="EMBL" id="GLC62600.1"/>
    </source>
</evidence>
<evidence type="ECO:0000256" key="1">
    <source>
        <dbReference type="ARBA" id="ARBA00023125"/>
    </source>
</evidence>
<dbReference type="InterPro" id="IPR055370">
    <property type="entry name" value="Lsr2_DNA-bd"/>
</dbReference>
<feature type="domain" description="Lsr2 dimerization" evidence="3">
    <location>
        <begin position="1"/>
        <end position="57"/>
    </location>
</feature>
<keyword evidence="6" id="KW-1185">Reference proteome</keyword>
<keyword evidence="1" id="KW-0238">DNA-binding</keyword>